<evidence type="ECO:0000313" key="1">
    <source>
        <dbReference type="EMBL" id="RFN54323.1"/>
    </source>
</evidence>
<organism evidence="1 2">
    <name type="scientific">Fusarium flagelliforme</name>
    <dbReference type="NCBI Taxonomy" id="2675880"/>
    <lineage>
        <taxon>Eukaryota</taxon>
        <taxon>Fungi</taxon>
        <taxon>Dikarya</taxon>
        <taxon>Ascomycota</taxon>
        <taxon>Pezizomycotina</taxon>
        <taxon>Sordariomycetes</taxon>
        <taxon>Hypocreomycetidae</taxon>
        <taxon>Hypocreales</taxon>
        <taxon>Nectriaceae</taxon>
        <taxon>Fusarium</taxon>
        <taxon>Fusarium incarnatum-equiseti species complex</taxon>
    </lineage>
</organism>
<protein>
    <submittedName>
        <fullName evidence="1">Uncharacterized protein</fullName>
    </submittedName>
</protein>
<dbReference type="Proteomes" id="UP000265631">
    <property type="component" value="Unassembled WGS sequence"/>
</dbReference>
<accession>A0A395N3E4</accession>
<dbReference type="AlphaFoldDB" id="A0A395N3E4"/>
<name>A0A395N3E4_9HYPO</name>
<keyword evidence="2" id="KW-1185">Reference proteome</keyword>
<dbReference type="STRING" id="2594813.A0A395N3E4"/>
<proteinExistence type="predicted"/>
<gene>
    <name evidence="1" type="ORF">FIE12Z_1449</name>
</gene>
<evidence type="ECO:0000313" key="2">
    <source>
        <dbReference type="Proteomes" id="UP000265631"/>
    </source>
</evidence>
<sequence>MDLGAPFGYESYSNRLDPHDEVEDSYAEKAFCPDSDQTVLLRRRHKRRRLDENSMVFSQNAFNLVDASNRNIRFSGTDGSYSNSSRFASIIARRLATHWLYIG</sequence>
<comment type="caution">
    <text evidence="1">The sequence shown here is derived from an EMBL/GenBank/DDBJ whole genome shotgun (WGS) entry which is preliminary data.</text>
</comment>
<dbReference type="EMBL" id="PXXK01000028">
    <property type="protein sequence ID" value="RFN54323.1"/>
    <property type="molecule type" value="Genomic_DNA"/>
</dbReference>
<reference evidence="1 2" key="1">
    <citation type="journal article" date="2018" name="PLoS Pathog.">
        <title>Evolution of structural diversity of trichothecenes, a family of toxins produced by plant pathogenic and entomopathogenic fungi.</title>
        <authorList>
            <person name="Proctor R.H."/>
            <person name="McCormick S.P."/>
            <person name="Kim H.S."/>
            <person name="Cardoza R.E."/>
            <person name="Stanley A.M."/>
            <person name="Lindo L."/>
            <person name="Kelly A."/>
            <person name="Brown D.W."/>
            <person name="Lee T."/>
            <person name="Vaughan M.M."/>
            <person name="Alexander N.J."/>
            <person name="Busman M."/>
            <person name="Gutierrez S."/>
        </authorList>
    </citation>
    <scope>NUCLEOTIDE SEQUENCE [LARGE SCALE GENOMIC DNA]</scope>
    <source>
        <strain evidence="1 2">NRRL 13405</strain>
    </source>
</reference>